<dbReference type="AlphaFoldDB" id="A0A5E4MQI8"/>
<sequence>MSMRSTCFGCCSIGTGVNCIFILNTLWITSKIMSDFMHHLLTYNRFSAITSRENTMTQTAPGPELLNPNVTLQPCNHSYNSTANDFLPQRAVMNLSPEKIYAWLVIYYAKFIKEIVFQITVITKGLFWIQFLEYMSFFMIIIIGLEIYIIQSYYDQQKLAAVSDFVSFKWSYVPKTGVQSVETANSRRITKVTYYNPIHDESNYIPIFVKKIRSINA</sequence>
<evidence type="ECO:0000256" key="1">
    <source>
        <dbReference type="SAM" id="Phobius"/>
    </source>
</evidence>
<organism evidence="2 3">
    <name type="scientific">Cinara cedri</name>
    <dbReference type="NCBI Taxonomy" id="506608"/>
    <lineage>
        <taxon>Eukaryota</taxon>
        <taxon>Metazoa</taxon>
        <taxon>Ecdysozoa</taxon>
        <taxon>Arthropoda</taxon>
        <taxon>Hexapoda</taxon>
        <taxon>Insecta</taxon>
        <taxon>Pterygota</taxon>
        <taxon>Neoptera</taxon>
        <taxon>Paraneoptera</taxon>
        <taxon>Hemiptera</taxon>
        <taxon>Sternorrhyncha</taxon>
        <taxon>Aphidomorpha</taxon>
        <taxon>Aphidoidea</taxon>
        <taxon>Aphididae</taxon>
        <taxon>Lachninae</taxon>
        <taxon>Cinara</taxon>
    </lineage>
</organism>
<proteinExistence type="predicted"/>
<name>A0A5E4MQI8_9HEMI</name>
<evidence type="ECO:0000313" key="3">
    <source>
        <dbReference type="Proteomes" id="UP000325440"/>
    </source>
</evidence>
<keyword evidence="1" id="KW-0472">Membrane</keyword>
<gene>
    <name evidence="2" type="ORF">CINCED_3A020304</name>
</gene>
<reference evidence="2 3" key="1">
    <citation type="submission" date="2019-08" db="EMBL/GenBank/DDBJ databases">
        <authorList>
            <person name="Alioto T."/>
            <person name="Alioto T."/>
            <person name="Gomez Garrido J."/>
        </authorList>
    </citation>
    <scope>NUCLEOTIDE SEQUENCE [LARGE SCALE GENOMIC DNA]</scope>
</reference>
<protein>
    <submittedName>
        <fullName evidence="2">Uncharacterized protein</fullName>
    </submittedName>
</protein>
<keyword evidence="1" id="KW-0812">Transmembrane</keyword>
<evidence type="ECO:0000313" key="2">
    <source>
        <dbReference type="EMBL" id="VVC34488.1"/>
    </source>
</evidence>
<dbReference type="OrthoDB" id="6603866at2759"/>
<dbReference type="EMBL" id="CABPRJ010000997">
    <property type="protein sequence ID" value="VVC34488.1"/>
    <property type="molecule type" value="Genomic_DNA"/>
</dbReference>
<keyword evidence="3" id="KW-1185">Reference proteome</keyword>
<keyword evidence="1" id="KW-1133">Transmembrane helix</keyword>
<feature type="transmembrane region" description="Helical" evidence="1">
    <location>
        <begin position="7"/>
        <end position="28"/>
    </location>
</feature>
<dbReference type="Proteomes" id="UP000325440">
    <property type="component" value="Unassembled WGS sequence"/>
</dbReference>
<feature type="transmembrane region" description="Helical" evidence="1">
    <location>
        <begin position="134"/>
        <end position="154"/>
    </location>
</feature>
<accession>A0A5E4MQI8</accession>
<feature type="transmembrane region" description="Helical" evidence="1">
    <location>
        <begin position="100"/>
        <end position="122"/>
    </location>
</feature>